<evidence type="ECO:0000256" key="1">
    <source>
        <dbReference type="ARBA" id="ARBA00022527"/>
    </source>
</evidence>
<sequence length="175" mass="18426">MTRVPETPAPALAPVRWEPRAYPGDLAQSARVRADLIADLDGFGLDLIDDVTLCAAELFANAARHTASGEPGGDVLRFLGLPTPDTLRLTVVDSGGGRSSPAIPFQRSAGEWATAEGQRGLLLVDALSTAWGRYSVVPGADLGIGVWVQFPGLRASAGSSRFSCATVPFRRRVTP</sequence>
<dbReference type="RefSeq" id="WP_378535577.1">
    <property type="nucleotide sequence ID" value="NZ_JBHSBH010000012.1"/>
</dbReference>
<dbReference type="EMBL" id="JBHSBH010000012">
    <property type="protein sequence ID" value="MFC3998071.1"/>
    <property type="molecule type" value="Genomic_DNA"/>
</dbReference>
<gene>
    <name evidence="3" type="ORF">ACFOVU_19230</name>
</gene>
<protein>
    <submittedName>
        <fullName evidence="3">ATP-binding protein</fullName>
    </submittedName>
</protein>
<keyword evidence="4" id="KW-1185">Reference proteome</keyword>
<reference evidence="4" key="1">
    <citation type="journal article" date="2019" name="Int. J. Syst. Evol. Microbiol.">
        <title>The Global Catalogue of Microorganisms (GCM) 10K type strain sequencing project: providing services to taxonomists for standard genome sequencing and annotation.</title>
        <authorList>
            <consortium name="The Broad Institute Genomics Platform"/>
            <consortium name="The Broad Institute Genome Sequencing Center for Infectious Disease"/>
            <person name="Wu L."/>
            <person name="Ma J."/>
        </authorList>
    </citation>
    <scope>NUCLEOTIDE SEQUENCE [LARGE SCALE GENOMIC DNA]</scope>
    <source>
        <strain evidence="4">TBRC 1826</strain>
    </source>
</reference>
<keyword evidence="1" id="KW-0723">Serine/threonine-protein kinase</keyword>
<dbReference type="PANTHER" id="PTHR35526:SF3">
    <property type="entry name" value="ANTI-SIGMA-F FACTOR RSBW"/>
    <property type="match status" value="1"/>
</dbReference>
<keyword evidence="1" id="KW-0418">Kinase</keyword>
<dbReference type="Gene3D" id="3.30.565.10">
    <property type="entry name" value="Histidine kinase-like ATPase, C-terminal domain"/>
    <property type="match status" value="1"/>
</dbReference>
<evidence type="ECO:0000313" key="3">
    <source>
        <dbReference type="EMBL" id="MFC3998071.1"/>
    </source>
</evidence>
<dbReference type="Proteomes" id="UP001595847">
    <property type="component" value="Unassembled WGS sequence"/>
</dbReference>
<evidence type="ECO:0000259" key="2">
    <source>
        <dbReference type="Pfam" id="PF13581"/>
    </source>
</evidence>
<dbReference type="Pfam" id="PF13581">
    <property type="entry name" value="HATPase_c_2"/>
    <property type="match status" value="1"/>
</dbReference>
<proteinExistence type="predicted"/>
<dbReference type="InterPro" id="IPR050267">
    <property type="entry name" value="Anti-sigma-factor_SerPK"/>
</dbReference>
<comment type="caution">
    <text evidence="3">The sequence shown here is derived from an EMBL/GenBank/DDBJ whole genome shotgun (WGS) entry which is preliminary data.</text>
</comment>
<evidence type="ECO:0000313" key="4">
    <source>
        <dbReference type="Proteomes" id="UP001595847"/>
    </source>
</evidence>
<keyword evidence="3" id="KW-0547">Nucleotide-binding</keyword>
<organism evidence="3 4">
    <name type="scientific">Nocardiopsis sediminis</name>
    <dbReference type="NCBI Taxonomy" id="1778267"/>
    <lineage>
        <taxon>Bacteria</taxon>
        <taxon>Bacillati</taxon>
        <taxon>Actinomycetota</taxon>
        <taxon>Actinomycetes</taxon>
        <taxon>Streptosporangiales</taxon>
        <taxon>Nocardiopsidaceae</taxon>
        <taxon>Nocardiopsis</taxon>
    </lineage>
</organism>
<dbReference type="GO" id="GO:0005524">
    <property type="term" value="F:ATP binding"/>
    <property type="evidence" value="ECO:0007669"/>
    <property type="project" value="UniProtKB-KW"/>
</dbReference>
<keyword evidence="1" id="KW-0808">Transferase</keyword>
<dbReference type="CDD" id="cd16936">
    <property type="entry name" value="HATPase_RsbW-like"/>
    <property type="match status" value="1"/>
</dbReference>
<name>A0ABV8FTY6_9ACTN</name>
<dbReference type="InterPro" id="IPR003594">
    <property type="entry name" value="HATPase_dom"/>
</dbReference>
<feature type="domain" description="Histidine kinase/HSP90-like ATPase" evidence="2">
    <location>
        <begin position="24"/>
        <end position="130"/>
    </location>
</feature>
<keyword evidence="3" id="KW-0067">ATP-binding</keyword>
<accession>A0ABV8FTY6</accession>
<dbReference type="InterPro" id="IPR036890">
    <property type="entry name" value="HATPase_C_sf"/>
</dbReference>
<dbReference type="SUPFAM" id="SSF55874">
    <property type="entry name" value="ATPase domain of HSP90 chaperone/DNA topoisomerase II/histidine kinase"/>
    <property type="match status" value="1"/>
</dbReference>
<dbReference type="PANTHER" id="PTHR35526">
    <property type="entry name" value="ANTI-SIGMA-F FACTOR RSBW-RELATED"/>
    <property type="match status" value="1"/>
</dbReference>